<proteinExistence type="predicted"/>
<keyword evidence="3" id="KW-0732">Signal</keyword>
<dbReference type="EMBL" id="BTSY01000002">
    <property type="protein sequence ID" value="GMT16360.1"/>
    <property type="molecule type" value="Genomic_DNA"/>
</dbReference>
<feature type="transmembrane region" description="Helical" evidence="2">
    <location>
        <begin position="445"/>
        <end position="469"/>
    </location>
</feature>
<comment type="caution">
    <text evidence="4">The sequence shown here is derived from an EMBL/GenBank/DDBJ whole genome shotgun (WGS) entry which is preliminary data.</text>
</comment>
<protein>
    <submittedName>
        <fullName evidence="4">Uncharacterized protein</fullName>
    </submittedName>
</protein>
<evidence type="ECO:0000256" key="1">
    <source>
        <dbReference type="SAM" id="MobiDB-lite"/>
    </source>
</evidence>
<feature type="chain" id="PRO_5043966562" evidence="3">
    <location>
        <begin position="23"/>
        <end position="497"/>
    </location>
</feature>
<feature type="region of interest" description="Disordered" evidence="1">
    <location>
        <begin position="478"/>
        <end position="497"/>
    </location>
</feature>
<feature type="signal peptide" evidence="3">
    <location>
        <begin position="1"/>
        <end position="22"/>
    </location>
</feature>
<evidence type="ECO:0000256" key="3">
    <source>
        <dbReference type="SAM" id="SignalP"/>
    </source>
</evidence>
<feature type="non-terminal residue" evidence="4">
    <location>
        <position position="497"/>
    </location>
</feature>
<dbReference type="AlphaFoldDB" id="A0AAV5VCT5"/>
<evidence type="ECO:0000313" key="4">
    <source>
        <dbReference type="EMBL" id="GMT16360.1"/>
    </source>
</evidence>
<dbReference type="Proteomes" id="UP001432322">
    <property type="component" value="Unassembled WGS sequence"/>
</dbReference>
<evidence type="ECO:0000256" key="2">
    <source>
        <dbReference type="SAM" id="Phobius"/>
    </source>
</evidence>
<keyword evidence="5" id="KW-1185">Reference proteome</keyword>
<evidence type="ECO:0000313" key="5">
    <source>
        <dbReference type="Proteomes" id="UP001432322"/>
    </source>
</evidence>
<reference evidence="4" key="1">
    <citation type="submission" date="2023-10" db="EMBL/GenBank/DDBJ databases">
        <title>Genome assembly of Pristionchus species.</title>
        <authorList>
            <person name="Yoshida K."/>
            <person name="Sommer R.J."/>
        </authorList>
    </citation>
    <scope>NUCLEOTIDE SEQUENCE</scope>
    <source>
        <strain evidence="4">RS5133</strain>
    </source>
</reference>
<name>A0AAV5VCT5_9BILA</name>
<keyword evidence="2" id="KW-0812">Transmembrane</keyword>
<keyword evidence="2" id="KW-0472">Membrane</keyword>
<sequence>MRLRSFFLAILFTLLIPSTVSSSIPAFNKTLCTKGAGLSCLVPDSCEDGQEFVRFVDGPSKTPAACDMQVIIRAYTEQKMSVEMWGKHAYVYLMDHEGKKIFGCASDSDGQVKPVTDDSDAKLQHVSGATVGGLLYCRFQVTKTSDIIPKPFTNVEGLDARILISDRNYTTTASELRSSAEFMCNPDIIKPESSSGSQLAAGGYHTAPLSEDALFAKQIKCPQDFELAYIDKGAVAIARSITCKMVARKLVYEITPENGAPENKDADFVAGCRRKVCDMCGEPSFSHDQNGSPTANTADGCTKYTCPKGVIEIDGEKRKGTIECAKTKDSSFAWALGGDAVNKAKCSKKRLCHVLHPLGCKDADCPGMTDRKKSPVKCKGKLVMSVVSGGTVTAVDEIFCGEKDDRYMQRIMDKVDTLTDEALVECAASSAAATEGQPAGAQVSLVVVGGAVGGVIIVAVIAIIVCCCIKKRRSQKEYKTTKRNTETTTTNNSKTSE</sequence>
<feature type="compositionally biased region" description="Low complexity" evidence="1">
    <location>
        <begin position="486"/>
        <end position="497"/>
    </location>
</feature>
<gene>
    <name evidence="4" type="ORF">PFISCL1PPCAC_7657</name>
</gene>
<organism evidence="4 5">
    <name type="scientific">Pristionchus fissidentatus</name>
    <dbReference type="NCBI Taxonomy" id="1538716"/>
    <lineage>
        <taxon>Eukaryota</taxon>
        <taxon>Metazoa</taxon>
        <taxon>Ecdysozoa</taxon>
        <taxon>Nematoda</taxon>
        <taxon>Chromadorea</taxon>
        <taxon>Rhabditida</taxon>
        <taxon>Rhabditina</taxon>
        <taxon>Diplogasteromorpha</taxon>
        <taxon>Diplogasteroidea</taxon>
        <taxon>Neodiplogasteridae</taxon>
        <taxon>Pristionchus</taxon>
    </lineage>
</organism>
<keyword evidence="2" id="KW-1133">Transmembrane helix</keyword>
<accession>A0AAV5VCT5</accession>